<dbReference type="GO" id="GO:0005829">
    <property type="term" value="C:cytosol"/>
    <property type="evidence" value="ECO:0007669"/>
    <property type="project" value="TreeGrafter"/>
</dbReference>
<protein>
    <submittedName>
        <fullName evidence="2">Type 1 glutamine amidotransferase</fullName>
    </submittedName>
</protein>
<evidence type="ECO:0000313" key="2">
    <source>
        <dbReference type="EMBL" id="MBO1322299.1"/>
    </source>
</evidence>
<dbReference type="PANTHER" id="PTHR42695">
    <property type="entry name" value="GLUTAMINE AMIDOTRANSFERASE YLR126C-RELATED"/>
    <property type="match status" value="1"/>
</dbReference>
<dbReference type="AlphaFoldDB" id="A0A8J7QDS2"/>
<sequence length="237" mass="26429">MQVGVLITGHPTEFTLKNYGTYGEMFIELLADSPDNWVLFDATAEEYPEDPSVFSAWVITGSASDAHADEPWIHRLKDFIRARFADGHKLLGFCFGHQAVAGALGGRSDRAVKGWEVGVIDIRLEPAFFELPLSEGFPPALSVLESHQDEVHELPPGALLLGTTPQSPNQIFMIGDQVFCMQGHPEYYAEIVEDLVRTRAKKGLIPRSQAAVALKTLAEIPPDRALWQRLLKRFLYR</sequence>
<dbReference type="CDD" id="cd01741">
    <property type="entry name" value="GATase1_1"/>
    <property type="match status" value="1"/>
</dbReference>
<keyword evidence="3" id="KW-1185">Reference proteome</keyword>
<reference evidence="2" key="1">
    <citation type="submission" date="2021-03" db="EMBL/GenBank/DDBJ databases">
        <authorList>
            <person name="Wang G."/>
        </authorList>
    </citation>
    <scope>NUCLEOTIDE SEQUENCE</scope>
    <source>
        <strain evidence="2">KCTC 12899</strain>
    </source>
</reference>
<evidence type="ECO:0000259" key="1">
    <source>
        <dbReference type="Pfam" id="PF00117"/>
    </source>
</evidence>
<proteinExistence type="predicted"/>
<dbReference type="SUPFAM" id="SSF52317">
    <property type="entry name" value="Class I glutamine amidotransferase-like"/>
    <property type="match status" value="1"/>
</dbReference>
<name>A0A8J7QDS2_9BACT</name>
<organism evidence="2 3">
    <name type="scientific">Acanthopleuribacter pedis</name>
    <dbReference type="NCBI Taxonomy" id="442870"/>
    <lineage>
        <taxon>Bacteria</taxon>
        <taxon>Pseudomonadati</taxon>
        <taxon>Acidobacteriota</taxon>
        <taxon>Holophagae</taxon>
        <taxon>Acanthopleuribacterales</taxon>
        <taxon>Acanthopleuribacteraceae</taxon>
        <taxon>Acanthopleuribacter</taxon>
    </lineage>
</organism>
<keyword evidence="2" id="KW-0315">Glutamine amidotransferase</keyword>
<accession>A0A8J7QDS2</accession>
<dbReference type="Pfam" id="PF00117">
    <property type="entry name" value="GATase"/>
    <property type="match status" value="1"/>
</dbReference>
<dbReference type="Gene3D" id="3.40.50.880">
    <property type="match status" value="1"/>
</dbReference>
<feature type="domain" description="Glutamine amidotransferase" evidence="1">
    <location>
        <begin position="73"/>
        <end position="188"/>
    </location>
</feature>
<dbReference type="InterPro" id="IPR029062">
    <property type="entry name" value="Class_I_gatase-like"/>
</dbReference>
<dbReference type="EMBL" id="JAFREP010000033">
    <property type="protein sequence ID" value="MBO1322299.1"/>
    <property type="molecule type" value="Genomic_DNA"/>
</dbReference>
<dbReference type="Proteomes" id="UP000664417">
    <property type="component" value="Unassembled WGS sequence"/>
</dbReference>
<evidence type="ECO:0000313" key="3">
    <source>
        <dbReference type="Proteomes" id="UP000664417"/>
    </source>
</evidence>
<dbReference type="PANTHER" id="PTHR42695:SF5">
    <property type="entry name" value="GLUTAMINE AMIDOTRANSFERASE YLR126C-RELATED"/>
    <property type="match status" value="1"/>
</dbReference>
<gene>
    <name evidence="2" type="ORF">J3U88_27750</name>
</gene>
<comment type="caution">
    <text evidence="2">The sequence shown here is derived from an EMBL/GenBank/DDBJ whole genome shotgun (WGS) entry which is preliminary data.</text>
</comment>
<dbReference type="PROSITE" id="PS51273">
    <property type="entry name" value="GATASE_TYPE_1"/>
    <property type="match status" value="1"/>
</dbReference>
<dbReference type="InterPro" id="IPR017926">
    <property type="entry name" value="GATASE"/>
</dbReference>
<dbReference type="InterPro" id="IPR044992">
    <property type="entry name" value="ChyE-like"/>
</dbReference>
<dbReference type="RefSeq" id="WP_207862268.1">
    <property type="nucleotide sequence ID" value="NZ_JAFREP010000033.1"/>
</dbReference>